<dbReference type="RefSeq" id="WP_184792407.1">
    <property type="nucleotide sequence ID" value="NZ_BONT01000077.1"/>
</dbReference>
<name>A0A841FU48_9ACTN</name>
<accession>A0A841FU48</accession>
<reference evidence="2 3" key="1">
    <citation type="submission" date="2020-08" db="EMBL/GenBank/DDBJ databases">
        <title>Genomic Encyclopedia of Type Strains, Phase IV (KMG-IV): sequencing the most valuable type-strain genomes for metagenomic binning, comparative biology and taxonomic classification.</title>
        <authorList>
            <person name="Goeker M."/>
        </authorList>
    </citation>
    <scope>NUCLEOTIDE SEQUENCE [LARGE SCALE GENOMIC DNA]</scope>
    <source>
        <strain evidence="2 3">YIM 65646</strain>
    </source>
</reference>
<proteinExistence type="predicted"/>
<dbReference type="AlphaFoldDB" id="A0A841FU48"/>
<feature type="transmembrane region" description="Helical" evidence="1">
    <location>
        <begin position="286"/>
        <end position="311"/>
    </location>
</feature>
<comment type="caution">
    <text evidence="2">The sequence shown here is derived from an EMBL/GenBank/DDBJ whole genome shotgun (WGS) entry which is preliminary data.</text>
</comment>
<protein>
    <submittedName>
        <fullName evidence="2">Phage-related protein</fullName>
    </submittedName>
</protein>
<dbReference type="EMBL" id="JACHGT010000021">
    <property type="protein sequence ID" value="MBB6039314.1"/>
    <property type="molecule type" value="Genomic_DNA"/>
</dbReference>
<gene>
    <name evidence="2" type="ORF">HNR73_007208</name>
</gene>
<feature type="transmembrane region" description="Helical" evidence="1">
    <location>
        <begin position="331"/>
        <end position="349"/>
    </location>
</feature>
<evidence type="ECO:0000313" key="2">
    <source>
        <dbReference type="EMBL" id="MBB6039314.1"/>
    </source>
</evidence>
<organism evidence="2 3">
    <name type="scientific">Phytomonospora endophytica</name>
    <dbReference type="NCBI Taxonomy" id="714109"/>
    <lineage>
        <taxon>Bacteria</taxon>
        <taxon>Bacillati</taxon>
        <taxon>Actinomycetota</taxon>
        <taxon>Actinomycetes</taxon>
        <taxon>Micromonosporales</taxon>
        <taxon>Micromonosporaceae</taxon>
        <taxon>Phytomonospora</taxon>
    </lineage>
</organism>
<keyword evidence="1" id="KW-0812">Transmembrane</keyword>
<keyword evidence="1" id="KW-0472">Membrane</keyword>
<keyword evidence="3" id="KW-1185">Reference proteome</keyword>
<dbReference type="Proteomes" id="UP000548476">
    <property type="component" value="Unassembled WGS sequence"/>
</dbReference>
<evidence type="ECO:0000313" key="3">
    <source>
        <dbReference type="Proteomes" id="UP000548476"/>
    </source>
</evidence>
<sequence>MGKPATLVVNIIGKSQSFVNATNTSDRAINGLGRTIRNVASVAAGAFAVDGLLQFGQDALTAASDAQQAMGAVDSVFKGAAGQVRGFADAAAEAVGLSRAQYGQLSAVLGSQLKNMGVPLDALAGQTDQLVTIGADLAAQFGGPTSQAVEALSSLLRGERDPIEQYGVSISQAAVNARIAALGLDTSTDAAQRNATAQATLALLAEQTADAQGAFARESDTAAGAQQQATAAFANASAELGERMLPALTAVTSFIGDNLIPAVLATADGVQSFVEWLTGTSTAAQVLLPIIGGIVAALTAYAVVLGVIRVATIAWTAAQWLLNAAQAASPINLIILAIVALVAAVVIAYQRSETFRKIVQAVFRAVGVAVETTVDAVVEAFEWCADMVDKVWTAIFDVINGVVSGITGFFDDLIGKIQSVIDWFGRISVPDWLKDVGGWFGDIFSSQSAPTLRMAVTPAGLTAARAAPSATSPTNLAALRVPVVRVYIGDRELTGMVKTEIRAENLGLARRIQARPGRSTR</sequence>
<keyword evidence="1" id="KW-1133">Transmembrane helix</keyword>
<evidence type="ECO:0000256" key="1">
    <source>
        <dbReference type="SAM" id="Phobius"/>
    </source>
</evidence>